<protein>
    <recommendedName>
        <fullName evidence="1">ACT domain-containing protein</fullName>
    </recommendedName>
</protein>
<dbReference type="PANTHER" id="PTHR34875">
    <property type="entry name" value="UPF0237 PROTEIN MJ1558"/>
    <property type="match status" value="1"/>
</dbReference>
<gene>
    <name evidence="2" type="ORF">EGYM00163_LOCUS579</name>
</gene>
<sequence>MLRTALRCAGAGTQIRTYGTLHSIPLLIQASGVDRVGLVKEVTACIYTHQGTIRESRMMKIGGDFCLMMKALLPENTQARVRFTLETELGLSVSIRRSREADSRSASEMLRKLKLTGVDSPGIVASVADMLARLDISILSIESHVENAAFSNQEMFTSTVTVCFPNVQAIASLEEGLQQMENQTDVDVWLIED</sequence>
<dbReference type="Pfam" id="PF13740">
    <property type="entry name" value="ACT_6"/>
    <property type="match status" value="1"/>
</dbReference>
<dbReference type="PROSITE" id="PS51671">
    <property type="entry name" value="ACT"/>
    <property type="match status" value="1"/>
</dbReference>
<feature type="domain" description="ACT" evidence="1">
    <location>
        <begin position="112"/>
        <end position="193"/>
    </location>
</feature>
<dbReference type="GO" id="GO:0006355">
    <property type="term" value="P:regulation of DNA-templated transcription"/>
    <property type="evidence" value="ECO:0007669"/>
    <property type="project" value="InterPro"/>
</dbReference>
<evidence type="ECO:0000313" key="2">
    <source>
        <dbReference type="EMBL" id="CAE0789466.1"/>
    </source>
</evidence>
<dbReference type="PIRSF" id="PIRSF028103">
    <property type="entry name" value="GcvR"/>
    <property type="match status" value="1"/>
</dbReference>
<evidence type="ECO:0000259" key="1">
    <source>
        <dbReference type="PROSITE" id="PS51671"/>
    </source>
</evidence>
<dbReference type="SUPFAM" id="SSF55021">
    <property type="entry name" value="ACT-like"/>
    <property type="match status" value="2"/>
</dbReference>
<dbReference type="InterPro" id="IPR045865">
    <property type="entry name" value="ACT-like_dom_sf"/>
</dbReference>
<reference evidence="2" key="1">
    <citation type="submission" date="2021-01" db="EMBL/GenBank/DDBJ databases">
        <authorList>
            <person name="Corre E."/>
            <person name="Pelletier E."/>
            <person name="Niang G."/>
            <person name="Scheremetjew M."/>
            <person name="Finn R."/>
            <person name="Kale V."/>
            <person name="Holt S."/>
            <person name="Cochrane G."/>
            <person name="Meng A."/>
            <person name="Brown T."/>
            <person name="Cohen L."/>
        </authorList>
    </citation>
    <scope>NUCLEOTIDE SEQUENCE</scope>
    <source>
        <strain evidence="2">CCMP1594</strain>
    </source>
</reference>
<organism evidence="2">
    <name type="scientific">Eutreptiella gymnastica</name>
    <dbReference type="NCBI Taxonomy" id="73025"/>
    <lineage>
        <taxon>Eukaryota</taxon>
        <taxon>Discoba</taxon>
        <taxon>Euglenozoa</taxon>
        <taxon>Euglenida</taxon>
        <taxon>Spirocuta</taxon>
        <taxon>Euglenophyceae</taxon>
        <taxon>Eutreptiales</taxon>
        <taxon>Eutreptiaceae</taxon>
        <taxon>Eutreptiella</taxon>
    </lineage>
</organism>
<dbReference type="InterPro" id="IPR016867">
    <property type="entry name" value="GcvR"/>
</dbReference>
<accession>A0A7S4C7T8</accession>
<name>A0A7S4C7T8_9EUGL</name>
<dbReference type="InterPro" id="IPR050990">
    <property type="entry name" value="UPF0237/GcvR_regulator"/>
</dbReference>
<proteinExistence type="predicted"/>
<dbReference type="EMBL" id="HBJA01001948">
    <property type="protein sequence ID" value="CAE0789466.1"/>
    <property type="molecule type" value="Transcribed_RNA"/>
</dbReference>
<dbReference type="AlphaFoldDB" id="A0A7S4C7T8"/>
<dbReference type="PANTHER" id="PTHR34875:SF6">
    <property type="entry name" value="UPF0237 PROTEIN MJ1558"/>
    <property type="match status" value="1"/>
</dbReference>
<dbReference type="InterPro" id="IPR002912">
    <property type="entry name" value="ACT_dom"/>
</dbReference>
<dbReference type="Gene3D" id="3.30.70.260">
    <property type="match status" value="2"/>
</dbReference>